<proteinExistence type="predicted"/>
<dbReference type="AlphaFoldDB" id="A0A3G9J4D1"/>
<gene>
    <name evidence="1" type="ORF">Back11_19960</name>
</gene>
<evidence type="ECO:0000313" key="1">
    <source>
        <dbReference type="EMBL" id="BBH20651.1"/>
    </source>
</evidence>
<organism evidence="1 2">
    <name type="scientific">Paenibacillus baekrokdamisoli</name>
    <dbReference type="NCBI Taxonomy" id="1712516"/>
    <lineage>
        <taxon>Bacteria</taxon>
        <taxon>Bacillati</taxon>
        <taxon>Bacillota</taxon>
        <taxon>Bacilli</taxon>
        <taxon>Bacillales</taxon>
        <taxon>Paenibacillaceae</taxon>
        <taxon>Paenibacillus</taxon>
    </lineage>
</organism>
<dbReference type="KEGG" id="pbk:Back11_19960"/>
<accession>A0A3G9J4D1</accession>
<reference evidence="1 2" key="1">
    <citation type="submission" date="2018-11" db="EMBL/GenBank/DDBJ databases">
        <title>Complete genome sequence of Paenibacillus baekrokdamisoli strain KCTC 33723.</title>
        <authorList>
            <person name="Kang S.W."/>
            <person name="Lee K.C."/>
            <person name="Kim K.K."/>
            <person name="Kim J.S."/>
            <person name="Kim D.S."/>
            <person name="Ko S.H."/>
            <person name="Yang S.H."/>
            <person name="Lee J.S."/>
        </authorList>
    </citation>
    <scope>NUCLEOTIDE SEQUENCE [LARGE SCALE GENOMIC DNA]</scope>
    <source>
        <strain evidence="1 2">KCTC 33723</strain>
    </source>
</reference>
<dbReference type="EMBL" id="AP019308">
    <property type="protein sequence ID" value="BBH20651.1"/>
    <property type="molecule type" value="Genomic_DNA"/>
</dbReference>
<dbReference type="Proteomes" id="UP000275368">
    <property type="component" value="Chromosome"/>
</dbReference>
<dbReference type="Pfam" id="PF13781">
    <property type="entry name" value="DoxX_3"/>
    <property type="match status" value="1"/>
</dbReference>
<dbReference type="InterPro" id="IPR025695">
    <property type="entry name" value="DoxX-like"/>
</dbReference>
<keyword evidence="2" id="KW-1185">Reference proteome</keyword>
<evidence type="ECO:0000313" key="2">
    <source>
        <dbReference type="Proteomes" id="UP000275368"/>
    </source>
</evidence>
<name>A0A3G9J4D1_9BACL</name>
<dbReference type="RefSeq" id="WP_125655885.1">
    <property type="nucleotide sequence ID" value="NZ_AP019308.1"/>
</dbReference>
<sequence>MRSKPIYVEIDMMTDLEKLWTYTQTPKLHEQWDLRFSEITYLPREKGDDDQHFLYRTRIGFGLAIAGTGVSKATNPSSKEERTSTLSFGSEQAISLISKGGGYWKYRTNGDMVTFVTQYNYQTRFGLLGRWLDRLLFRPLFGYATAWSFDMLRIWLEKSIPPIVSLQRAVIHYFSVGMLTLLWLFEGIVPKLLYPQAGELAIVQQTGWFAGWEGQVLQLLGYGEIIFGLTAALLHRRKELYGLQIILLFALTMAAFIRNPELLLAPFNPLTLSVPMIGFCLLAGWSSRDLPKAGRCKRKM</sequence>
<protein>
    <submittedName>
        <fullName evidence="1">Membrane protein</fullName>
    </submittedName>
</protein>
<dbReference type="OrthoDB" id="6199084at2"/>